<reference evidence="3 4" key="1">
    <citation type="submission" date="2018-03" db="EMBL/GenBank/DDBJ databases">
        <title>Comparative genomics illustrates the genes involved in a hyperalkaliphilic mechanisms of Serpentinomonas isolated from highly-alkaline calcium-rich serpentinized springs.</title>
        <authorList>
            <person name="Suzuki S."/>
            <person name="Ishii S."/>
            <person name="Walworth N."/>
            <person name="Bird L."/>
            <person name="Kuenen J.G."/>
            <person name="Nealson K.H."/>
        </authorList>
    </citation>
    <scope>NUCLEOTIDE SEQUENCE [LARGE SCALE GENOMIC DNA]</scope>
    <source>
        <strain evidence="3 4">P1</strain>
    </source>
</reference>
<sequence>MEQKKLKDQAWYREPMMWLVVGGPLLVVCASITTYMIATSRPDPVLERDAAAEAQRVGKSLTPEQRESLEPALKVRNHVASPRVPADK</sequence>
<evidence type="ECO:0000313" key="3">
    <source>
        <dbReference type="EMBL" id="PRD66508.1"/>
    </source>
</evidence>
<feature type="transmembrane region" description="Helical" evidence="2">
    <location>
        <begin position="16"/>
        <end position="38"/>
    </location>
</feature>
<evidence type="ECO:0000313" key="4">
    <source>
        <dbReference type="Proteomes" id="UP000238589"/>
    </source>
</evidence>
<keyword evidence="2" id="KW-0812">Transmembrane</keyword>
<dbReference type="EMBL" id="PVLQ01000012">
    <property type="protein sequence ID" value="PRD66508.1"/>
    <property type="molecule type" value="Genomic_DNA"/>
</dbReference>
<gene>
    <name evidence="3" type="ORF">C6P64_04300</name>
</gene>
<dbReference type="AlphaFoldDB" id="A0A2S9K7U7"/>
<evidence type="ECO:0000256" key="1">
    <source>
        <dbReference type="SAM" id="MobiDB-lite"/>
    </source>
</evidence>
<dbReference type="RefSeq" id="WP_105747348.1">
    <property type="nucleotide sequence ID" value="NZ_PVLQ01000012.1"/>
</dbReference>
<organism evidence="3 4">
    <name type="scientific">Malikia granosa</name>
    <dbReference type="NCBI Taxonomy" id="263067"/>
    <lineage>
        <taxon>Bacteria</taxon>
        <taxon>Pseudomonadati</taxon>
        <taxon>Pseudomonadota</taxon>
        <taxon>Betaproteobacteria</taxon>
        <taxon>Burkholderiales</taxon>
        <taxon>Comamonadaceae</taxon>
        <taxon>Malikia</taxon>
    </lineage>
</organism>
<dbReference type="Proteomes" id="UP000238589">
    <property type="component" value="Unassembled WGS sequence"/>
</dbReference>
<name>A0A2S9K7U7_9BURK</name>
<proteinExistence type="predicted"/>
<comment type="caution">
    <text evidence="3">The sequence shown here is derived from an EMBL/GenBank/DDBJ whole genome shotgun (WGS) entry which is preliminary data.</text>
</comment>
<protein>
    <recommendedName>
        <fullName evidence="5">Nitrogen fixation protein FixH</fullName>
    </recommendedName>
</protein>
<dbReference type="OrthoDB" id="5295180at2"/>
<feature type="region of interest" description="Disordered" evidence="1">
    <location>
        <begin position="50"/>
        <end position="88"/>
    </location>
</feature>
<accession>A0A2S9K7U7</accession>
<keyword evidence="2" id="KW-0472">Membrane</keyword>
<evidence type="ECO:0000256" key="2">
    <source>
        <dbReference type="SAM" id="Phobius"/>
    </source>
</evidence>
<keyword evidence="4" id="KW-1185">Reference proteome</keyword>
<keyword evidence="2" id="KW-1133">Transmembrane helix</keyword>
<evidence type="ECO:0008006" key="5">
    <source>
        <dbReference type="Google" id="ProtNLM"/>
    </source>
</evidence>